<dbReference type="GO" id="GO:0005737">
    <property type="term" value="C:cytoplasm"/>
    <property type="evidence" value="ECO:0007669"/>
    <property type="project" value="TreeGrafter"/>
</dbReference>
<dbReference type="FunFam" id="3.30.70.580:FF:000012">
    <property type="entry name" value="tRNA pseudouridine synthase"/>
    <property type="match status" value="1"/>
</dbReference>
<dbReference type="Proteomes" id="UP000593562">
    <property type="component" value="Unassembled WGS sequence"/>
</dbReference>
<dbReference type="GO" id="GO:0031119">
    <property type="term" value="P:tRNA pseudouridine synthesis"/>
    <property type="evidence" value="ECO:0007669"/>
    <property type="project" value="TreeGrafter"/>
</dbReference>
<evidence type="ECO:0000256" key="4">
    <source>
        <dbReference type="SAM" id="Coils"/>
    </source>
</evidence>
<gene>
    <name evidence="7" type="ORF">HS088_TW03G01075</name>
</gene>
<dbReference type="PANTHER" id="PTHR11142">
    <property type="entry name" value="PSEUDOURIDYLATE SYNTHASE"/>
    <property type="match status" value="1"/>
</dbReference>
<keyword evidence="4" id="KW-0175">Coiled coil</keyword>
<evidence type="ECO:0000256" key="5">
    <source>
        <dbReference type="SAM" id="MobiDB-lite"/>
    </source>
</evidence>
<dbReference type="InterPro" id="IPR020097">
    <property type="entry name" value="PsdUridine_synth_TruA_a/b_dom"/>
</dbReference>
<dbReference type="FunCoup" id="A0A7J7DXB1">
    <property type="interactions" value="4018"/>
</dbReference>
<evidence type="ECO:0000256" key="1">
    <source>
        <dbReference type="ARBA" id="ARBA00009375"/>
    </source>
</evidence>
<dbReference type="CDD" id="cd02569">
    <property type="entry name" value="PseudoU_synth_ScPus3"/>
    <property type="match status" value="1"/>
</dbReference>
<evidence type="ECO:0000313" key="7">
    <source>
        <dbReference type="EMBL" id="KAF5750736.1"/>
    </source>
</evidence>
<dbReference type="FunFam" id="3.30.70.660:FF:000010">
    <property type="entry name" value="tRNA pseudouridine synthase"/>
    <property type="match status" value="1"/>
</dbReference>
<dbReference type="InterPro" id="IPR020094">
    <property type="entry name" value="TruA/RsuA/RluB/E/F_N"/>
</dbReference>
<dbReference type="InterPro" id="IPR001406">
    <property type="entry name" value="PsdUridine_synth_TruA"/>
</dbReference>
<dbReference type="PANTHER" id="PTHR11142:SF5">
    <property type="entry name" value="TRNA PSEUDOURIDINE(38_39) SYNTHASE"/>
    <property type="match status" value="1"/>
</dbReference>
<name>A0A7J7DXB1_TRIWF</name>
<dbReference type="OrthoDB" id="25767at2759"/>
<comment type="caution">
    <text evidence="7">The sequence shown here is derived from an EMBL/GenBank/DDBJ whole genome shotgun (WGS) entry which is preliminary data.</text>
</comment>
<dbReference type="GO" id="GO:1990481">
    <property type="term" value="P:mRNA pseudouridine synthesis"/>
    <property type="evidence" value="ECO:0007669"/>
    <property type="project" value="TreeGrafter"/>
</dbReference>
<evidence type="ECO:0000256" key="3">
    <source>
        <dbReference type="ARBA" id="ARBA00023235"/>
    </source>
</evidence>
<sequence>MSEEGVISNLQSELESLRERVKELEAENAKLSSTISRCHCSKREEKKLMVDESRKMISKVNRKSTERLPGSTDHYFRRFIALKVMYFGKGFYGFASEAQMDPTVESEIFKALEKTRLLVGDKKESQYSRCGRTDKGVSSVGQVISLFVRSRIKEIREEEEHNDGEFDYVRVLNRVLPEDIRIVGWCPVPVGFSARFSCLSRKYKYLFWSKDMNLLAVEDAGKRLVGEHDFRNFCKMDAVNVHNYRRRITSFQISSCDMKFLGNELSAIEINGSAFLWHQVRCIVAVLFMIGQGLESPDIIDTLLDIDGTARKPQYAMAPEIPLILLSCEFEGLNFICSSNARQALCEHLQNECRTYQLQAAIFHEALLGCLPSENNQSSLCNGVAKKASHVPLMSRPTEPSYEERRIKINSKT</sequence>
<comment type="similarity">
    <text evidence="1">Belongs to the tRNA pseudouridine synthase TruA family.</text>
</comment>
<keyword evidence="8" id="KW-1185">Reference proteome</keyword>
<dbReference type="HAMAP" id="MF_00171">
    <property type="entry name" value="TruA"/>
    <property type="match status" value="1"/>
</dbReference>
<dbReference type="EMBL" id="JAAARO010000003">
    <property type="protein sequence ID" value="KAF5750736.1"/>
    <property type="molecule type" value="Genomic_DNA"/>
</dbReference>
<dbReference type="AlphaFoldDB" id="A0A7J7DXB1"/>
<protein>
    <submittedName>
        <fullName evidence="7">tRNA pseudouridine(38/39) synthase isoform X2</fullName>
    </submittedName>
</protein>
<keyword evidence="2" id="KW-0819">tRNA processing</keyword>
<dbReference type="InParanoid" id="A0A7J7DXB1"/>
<dbReference type="InterPro" id="IPR020095">
    <property type="entry name" value="PsdUridine_synth_TruA_C"/>
</dbReference>
<evidence type="ECO:0000259" key="6">
    <source>
        <dbReference type="Pfam" id="PF01416"/>
    </source>
</evidence>
<dbReference type="GO" id="GO:0003723">
    <property type="term" value="F:RNA binding"/>
    <property type="evidence" value="ECO:0007669"/>
    <property type="project" value="InterPro"/>
</dbReference>
<dbReference type="SUPFAM" id="SSF55120">
    <property type="entry name" value="Pseudouridine synthase"/>
    <property type="match status" value="1"/>
</dbReference>
<organism evidence="7 8">
    <name type="scientific">Tripterygium wilfordii</name>
    <name type="common">Thunder God vine</name>
    <dbReference type="NCBI Taxonomy" id="458696"/>
    <lineage>
        <taxon>Eukaryota</taxon>
        <taxon>Viridiplantae</taxon>
        <taxon>Streptophyta</taxon>
        <taxon>Embryophyta</taxon>
        <taxon>Tracheophyta</taxon>
        <taxon>Spermatophyta</taxon>
        <taxon>Magnoliopsida</taxon>
        <taxon>eudicotyledons</taxon>
        <taxon>Gunneridae</taxon>
        <taxon>Pentapetalae</taxon>
        <taxon>rosids</taxon>
        <taxon>fabids</taxon>
        <taxon>Celastrales</taxon>
        <taxon>Celastraceae</taxon>
        <taxon>Tripterygium</taxon>
    </lineage>
</organism>
<dbReference type="InterPro" id="IPR041707">
    <property type="entry name" value="Pus3-like"/>
</dbReference>
<feature type="domain" description="Pseudouridine synthase I TruA alpha/beta" evidence="6">
    <location>
        <begin position="222"/>
        <end position="331"/>
    </location>
</feature>
<keyword evidence="3" id="KW-0413">Isomerase</keyword>
<dbReference type="Gene3D" id="3.30.70.580">
    <property type="entry name" value="Pseudouridine synthase I, catalytic domain, N-terminal subdomain"/>
    <property type="match status" value="1"/>
</dbReference>
<dbReference type="GO" id="GO:0009982">
    <property type="term" value="F:pseudouridine synthase activity"/>
    <property type="evidence" value="ECO:0007669"/>
    <property type="project" value="InterPro"/>
</dbReference>
<reference evidence="7 8" key="1">
    <citation type="journal article" date="2020" name="Nat. Commun.">
        <title>Genome of Tripterygium wilfordii and identification of cytochrome P450 involved in triptolide biosynthesis.</title>
        <authorList>
            <person name="Tu L."/>
            <person name="Su P."/>
            <person name="Zhang Z."/>
            <person name="Gao L."/>
            <person name="Wang J."/>
            <person name="Hu T."/>
            <person name="Zhou J."/>
            <person name="Zhang Y."/>
            <person name="Zhao Y."/>
            <person name="Liu Y."/>
            <person name="Song Y."/>
            <person name="Tong Y."/>
            <person name="Lu Y."/>
            <person name="Yang J."/>
            <person name="Xu C."/>
            <person name="Jia M."/>
            <person name="Peters R.J."/>
            <person name="Huang L."/>
            <person name="Gao W."/>
        </authorList>
    </citation>
    <scope>NUCLEOTIDE SEQUENCE [LARGE SCALE GENOMIC DNA]</scope>
    <source>
        <strain evidence="8">cv. XIE 37</strain>
        <tissue evidence="7">Leaf</tissue>
    </source>
</reference>
<feature type="coiled-coil region" evidence="4">
    <location>
        <begin position="7"/>
        <end position="34"/>
    </location>
</feature>
<evidence type="ECO:0000313" key="8">
    <source>
        <dbReference type="Proteomes" id="UP000593562"/>
    </source>
</evidence>
<accession>A0A7J7DXB1</accession>
<dbReference type="InterPro" id="IPR020103">
    <property type="entry name" value="PsdUridine_synth_cat_dom_sf"/>
</dbReference>
<dbReference type="GO" id="GO:0005634">
    <property type="term" value="C:nucleus"/>
    <property type="evidence" value="ECO:0007669"/>
    <property type="project" value="TreeGrafter"/>
</dbReference>
<dbReference type="Gene3D" id="3.30.70.660">
    <property type="entry name" value="Pseudouridine synthase I, catalytic domain, C-terminal subdomain"/>
    <property type="match status" value="1"/>
</dbReference>
<dbReference type="NCBIfam" id="TIGR00071">
    <property type="entry name" value="hisT_truA"/>
    <property type="match status" value="1"/>
</dbReference>
<proteinExistence type="inferred from homology"/>
<dbReference type="Pfam" id="PF01416">
    <property type="entry name" value="PseudoU_synth_1"/>
    <property type="match status" value="1"/>
</dbReference>
<evidence type="ECO:0000256" key="2">
    <source>
        <dbReference type="ARBA" id="ARBA00022694"/>
    </source>
</evidence>
<feature type="region of interest" description="Disordered" evidence="5">
    <location>
        <begin position="394"/>
        <end position="413"/>
    </location>
</feature>